<accession>F6BGK6</accession>
<keyword evidence="10 13" id="KW-0233">DNA recombination</keyword>
<evidence type="ECO:0000256" key="4">
    <source>
        <dbReference type="ARBA" id="ARBA00022723"/>
    </source>
</evidence>
<dbReference type="SUPFAM" id="SSF53098">
    <property type="entry name" value="Ribonuclease H-like"/>
    <property type="match status" value="1"/>
</dbReference>
<feature type="binding site" evidence="13">
    <location>
        <position position="67"/>
    </location>
    <ligand>
        <name>Mg(2+)</name>
        <dbReference type="ChEBI" id="CHEBI:18420"/>
        <label>2</label>
    </ligand>
</feature>
<keyword evidence="9 13" id="KW-0238">DNA-binding</keyword>
<dbReference type="InterPro" id="IPR036397">
    <property type="entry name" value="RNaseH_sf"/>
</dbReference>
<evidence type="ECO:0000313" key="16">
    <source>
        <dbReference type="Proteomes" id="UP000007239"/>
    </source>
</evidence>
<keyword evidence="5 13" id="KW-0255">Endonuclease</keyword>
<dbReference type="InterPro" id="IPR020563">
    <property type="entry name" value="X-over_junc_endoDNase_Mg_BS"/>
</dbReference>
<dbReference type="PRINTS" id="PR00696">
    <property type="entry name" value="RSOLVASERUVC"/>
</dbReference>
<feature type="active site" evidence="13">
    <location>
        <position position="140"/>
    </location>
</feature>
<evidence type="ECO:0000256" key="2">
    <source>
        <dbReference type="ARBA" id="ARBA00022490"/>
    </source>
</evidence>
<dbReference type="GO" id="GO:0008821">
    <property type="term" value="F:crossover junction DNA endonuclease activity"/>
    <property type="evidence" value="ECO:0007669"/>
    <property type="project" value="UniProtKB-UniRule"/>
</dbReference>
<dbReference type="InterPro" id="IPR012337">
    <property type="entry name" value="RNaseH-like_sf"/>
</dbReference>
<feature type="active site" evidence="13">
    <location>
        <position position="7"/>
    </location>
</feature>
<dbReference type="EMBL" id="CP002739">
    <property type="protein sequence ID" value="AEF17468.1"/>
    <property type="molecule type" value="Genomic_DNA"/>
</dbReference>
<dbReference type="GO" id="GO:0006281">
    <property type="term" value="P:DNA repair"/>
    <property type="evidence" value="ECO:0007669"/>
    <property type="project" value="UniProtKB-UniRule"/>
</dbReference>
<name>F6BGK6_THEXL</name>
<evidence type="ECO:0000256" key="11">
    <source>
        <dbReference type="ARBA" id="ARBA00023204"/>
    </source>
</evidence>
<dbReference type="PANTHER" id="PTHR30194">
    <property type="entry name" value="CROSSOVER JUNCTION ENDODEOXYRIBONUCLEASE RUVC"/>
    <property type="match status" value="1"/>
</dbReference>
<dbReference type="eggNOG" id="COG0817">
    <property type="taxonomic scope" value="Bacteria"/>
</dbReference>
<evidence type="ECO:0000256" key="12">
    <source>
        <dbReference type="ARBA" id="ARBA00029354"/>
    </source>
</evidence>
<keyword evidence="11 13" id="KW-0234">DNA repair</keyword>
<feature type="active site" evidence="13">
    <location>
        <position position="67"/>
    </location>
</feature>
<evidence type="ECO:0000256" key="1">
    <source>
        <dbReference type="ARBA" id="ARBA00009518"/>
    </source>
</evidence>
<gene>
    <name evidence="13" type="primary">ruvC</name>
    <name evidence="15" type="ordered locus">Thexy_1435</name>
</gene>
<evidence type="ECO:0000256" key="14">
    <source>
        <dbReference type="NCBIfam" id="TIGR00228"/>
    </source>
</evidence>
<evidence type="ECO:0000256" key="6">
    <source>
        <dbReference type="ARBA" id="ARBA00022763"/>
    </source>
</evidence>
<dbReference type="HOGENOM" id="CLU_091257_3_1_9"/>
<keyword evidence="8 13" id="KW-0460">Magnesium</keyword>
<dbReference type="GO" id="GO:0005737">
    <property type="term" value="C:cytoplasm"/>
    <property type="evidence" value="ECO:0007669"/>
    <property type="project" value="UniProtKB-SubCell"/>
</dbReference>
<sequence length="165" mass="17832">MRIIGIDPGIAIVGYGIIDDNGGKFKVLDYGAITTPVGAEKSLRLKDVYDGINSLIEKYRPDVMAIEELFFNKNAKTVITIGEARGVAILAAVNCGIQVFEYTPLQVKQSVVGYGRAEKKQVQNMVKAILRLDEIPKPDDVADALAVALCHSNSNILNAKLGSLK</sequence>
<evidence type="ECO:0000256" key="7">
    <source>
        <dbReference type="ARBA" id="ARBA00022801"/>
    </source>
</evidence>
<dbReference type="GO" id="GO:0003677">
    <property type="term" value="F:DNA binding"/>
    <property type="evidence" value="ECO:0007669"/>
    <property type="project" value="UniProtKB-KW"/>
</dbReference>
<dbReference type="GO" id="GO:0048476">
    <property type="term" value="C:Holliday junction resolvase complex"/>
    <property type="evidence" value="ECO:0007669"/>
    <property type="project" value="UniProtKB-UniRule"/>
</dbReference>
<dbReference type="STRING" id="858215.Thexy_1435"/>
<reference evidence="15" key="1">
    <citation type="submission" date="2011-05" db="EMBL/GenBank/DDBJ databases">
        <title>Complete sequence of Thermoanaerobacterium xylanolyticum LX-11.</title>
        <authorList>
            <consortium name="US DOE Joint Genome Institute"/>
            <person name="Lucas S."/>
            <person name="Han J."/>
            <person name="Lapidus A."/>
            <person name="Cheng J.-F."/>
            <person name="Goodwin L."/>
            <person name="Pitluck S."/>
            <person name="Peters L."/>
            <person name="Mikhailova N."/>
            <person name="Lu M."/>
            <person name="Han C."/>
            <person name="Tapia R."/>
            <person name="Land M."/>
            <person name="Hauser L."/>
            <person name="Kyrpides N."/>
            <person name="Ivanova N."/>
            <person name="Pagani I."/>
            <person name="Hemme C."/>
            <person name="Woyke T."/>
        </authorList>
    </citation>
    <scope>NUCLEOTIDE SEQUENCE</scope>
    <source>
        <strain evidence="15">LX-11</strain>
    </source>
</reference>
<comment type="cofactor">
    <cofactor evidence="13">
        <name>Mg(2+)</name>
        <dbReference type="ChEBI" id="CHEBI:18420"/>
    </cofactor>
    <text evidence="13">Binds 2 Mg(2+) ion per subunit.</text>
</comment>
<evidence type="ECO:0000313" key="15">
    <source>
        <dbReference type="EMBL" id="AEF17468.1"/>
    </source>
</evidence>
<dbReference type="EC" id="3.1.21.10" evidence="13 14"/>
<dbReference type="NCBIfam" id="TIGR00228">
    <property type="entry name" value="ruvC"/>
    <property type="match status" value="1"/>
</dbReference>
<organism evidence="15 16">
    <name type="scientific">Thermoanaerobacterium xylanolyticum (strain ATCC 49914 / DSM 7097 / LX-11)</name>
    <dbReference type="NCBI Taxonomy" id="858215"/>
    <lineage>
        <taxon>Bacteria</taxon>
        <taxon>Bacillati</taxon>
        <taxon>Bacillota</taxon>
        <taxon>Clostridia</taxon>
        <taxon>Thermoanaerobacterales</taxon>
        <taxon>Thermoanaerobacteraceae</taxon>
        <taxon>Thermoanaerobacterium</taxon>
    </lineage>
</organism>
<dbReference type="CDD" id="cd16962">
    <property type="entry name" value="RuvC"/>
    <property type="match status" value="1"/>
</dbReference>
<evidence type="ECO:0000256" key="9">
    <source>
        <dbReference type="ARBA" id="ARBA00023125"/>
    </source>
</evidence>
<comment type="subcellular location">
    <subcellularLocation>
        <location evidence="13">Cytoplasm</location>
    </subcellularLocation>
</comment>
<comment type="function">
    <text evidence="13">The RuvA-RuvB-RuvC complex processes Holliday junction (HJ) DNA during genetic recombination and DNA repair. Endonuclease that resolves HJ intermediates. Cleaves cruciform DNA by making single-stranded nicks across the HJ at symmetrical positions within the homologous arms, yielding a 5'-phosphate and a 3'-hydroxyl group; requires a central core of homology in the junction. The consensus cleavage sequence is 5'-(A/T)TT(C/G)-3'. Cleavage occurs on the 3'-side of the TT dinucleotide at the point of strand exchange. HJ branch migration catalyzed by RuvA-RuvB allows RuvC to scan DNA until it finds its consensus sequence, where it cleaves and resolves the cruciform DNA.</text>
</comment>
<protein>
    <recommendedName>
        <fullName evidence="13 14">Crossover junction endodeoxyribonuclease RuvC</fullName>
        <ecNumber evidence="13 14">3.1.21.10</ecNumber>
    </recommendedName>
    <alternativeName>
        <fullName evidence="13">Holliday junction nuclease RuvC</fullName>
    </alternativeName>
    <alternativeName>
        <fullName evidence="13">Holliday junction resolvase RuvC</fullName>
    </alternativeName>
</protein>
<evidence type="ECO:0000256" key="5">
    <source>
        <dbReference type="ARBA" id="ARBA00022759"/>
    </source>
</evidence>
<dbReference type="Gene3D" id="3.30.420.10">
    <property type="entry name" value="Ribonuclease H-like superfamily/Ribonuclease H"/>
    <property type="match status" value="1"/>
</dbReference>
<dbReference type="AlphaFoldDB" id="F6BGK6"/>
<evidence type="ECO:0000256" key="3">
    <source>
        <dbReference type="ARBA" id="ARBA00022722"/>
    </source>
</evidence>
<dbReference type="GO" id="GO:0000287">
    <property type="term" value="F:magnesium ion binding"/>
    <property type="evidence" value="ECO:0007669"/>
    <property type="project" value="UniProtKB-UniRule"/>
</dbReference>
<evidence type="ECO:0000256" key="8">
    <source>
        <dbReference type="ARBA" id="ARBA00022842"/>
    </source>
</evidence>
<dbReference type="PROSITE" id="PS01321">
    <property type="entry name" value="RUVC"/>
    <property type="match status" value="1"/>
</dbReference>
<dbReference type="PANTHER" id="PTHR30194:SF3">
    <property type="entry name" value="CROSSOVER JUNCTION ENDODEOXYRIBONUCLEASE RUVC"/>
    <property type="match status" value="1"/>
</dbReference>
<dbReference type="GO" id="GO:0006310">
    <property type="term" value="P:DNA recombination"/>
    <property type="evidence" value="ECO:0007669"/>
    <property type="project" value="UniProtKB-UniRule"/>
</dbReference>
<dbReference type="RefSeq" id="WP_013788207.1">
    <property type="nucleotide sequence ID" value="NC_015555.1"/>
</dbReference>
<comment type="catalytic activity">
    <reaction evidence="12 13">
        <text>Endonucleolytic cleavage at a junction such as a reciprocal single-stranded crossover between two homologous DNA duplexes (Holliday junction).</text>
        <dbReference type="EC" id="3.1.21.10"/>
    </reaction>
</comment>
<evidence type="ECO:0000256" key="13">
    <source>
        <dbReference type="HAMAP-Rule" id="MF_00034"/>
    </source>
</evidence>
<dbReference type="HAMAP" id="MF_00034">
    <property type="entry name" value="RuvC"/>
    <property type="match status" value="1"/>
</dbReference>
<keyword evidence="6 13" id="KW-0227">DNA damage</keyword>
<feature type="binding site" evidence="13">
    <location>
        <position position="7"/>
    </location>
    <ligand>
        <name>Mg(2+)</name>
        <dbReference type="ChEBI" id="CHEBI:18420"/>
        <label>1</label>
    </ligand>
</feature>
<keyword evidence="3 13" id="KW-0540">Nuclease</keyword>
<keyword evidence="2 13" id="KW-0963">Cytoplasm</keyword>
<dbReference type="KEGG" id="txy:Thexy_1435"/>
<dbReference type="Pfam" id="PF02075">
    <property type="entry name" value="RuvC"/>
    <property type="match status" value="1"/>
</dbReference>
<keyword evidence="16" id="KW-1185">Reference proteome</keyword>
<comment type="subunit">
    <text evidence="13">Homodimer which binds Holliday junction (HJ) DNA. The HJ becomes 2-fold symmetrical on binding to RuvC with unstacked arms; it has a different conformation from HJ DNA in complex with RuvA. In the full resolvosome a probable DNA-RuvA(4)-RuvB(12)-RuvC(2) complex forms which resolves the HJ.</text>
</comment>
<dbReference type="Proteomes" id="UP000007239">
    <property type="component" value="Chromosome"/>
</dbReference>
<dbReference type="InterPro" id="IPR002176">
    <property type="entry name" value="X-over_junc_endoDNase_RuvC"/>
</dbReference>
<keyword evidence="7 13" id="KW-0378">Hydrolase</keyword>
<evidence type="ECO:0000256" key="10">
    <source>
        <dbReference type="ARBA" id="ARBA00023172"/>
    </source>
</evidence>
<dbReference type="NCBIfam" id="NF000711">
    <property type="entry name" value="PRK00039.2-1"/>
    <property type="match status" value="1"/>
</dbReference>
<comment type="similarity">
    <text evidence="1 13">Belongs to the RuvC family.</text>
</comment>
<dbReference type="FunFam" id="3.30.420.10:FF:000002">
    <property type="entry name" value="Crossover junction endodeoxyribonuclease RuvC"/>
    <property type="match status" value="1"/>
</dbReference>
<proteinExistence type="inferred from homology"/>
<feature type="binding site" evidence="13">
    <location>
        <position position="140"/>
    </location>
    <ligand>
        <name>Mg(2+)</name>
        <dbReference type="ChEBI" id="CHEBI:18420"/>
        <label>1</label>
    </ligand>
</feature>
<keyword evidence="4 13" id="KW-0479">Metal-binding</keyword>